<dbReference type="Gene3D" id="1.20.1690.10">
    <property type="entry name" value="V-type ATP synthase subunit C domain"/>
    <property type="match status" value="2"/>
</dbReference>
<dbReference type="SUPFAM" id="SSF103486">
    <property type="entry name" value="V-type ATP synthase subunit C"/>
    <property type="match status" value="1"/>
</dbReference>
<dbReference type="InterPro" id="IPR003021">
    <property type="entry name" value="Rad1_Rec1_Rad17"/>
</dbReference>
<dbReference type="Pfam" id="PF02144">
    <property type="entry name" value="Rad1"/>
    <property type="match status" value="1"/>
</dbReference>
<dbReference type="InterPro" id="IPR044911">
    <property type="entry name" value="V-type_ATPase_csu/dsu_dom_3"/>
</dbReference>
<dbReference type="Proteomes" id="UP000825434">
    <property type="component" value="Chromosome 2"/>
</dbReference>
<evidence type="ECO:0000313" key="5">
    <source>
        <dbReference type="EMBL" id="QWU88077.1"/>
    </source>
</evidence>
<proteinExistence type="inferred from homology"/>
<name>A0ABX8I7Y1_9ASCO</name>
<dbReference type="InterPro" id="IPR046938">
    <property type="entry name" value="DNA_clamp_sf"/>
</dbReference>
<dbReference type="InterPro" id="IPR036079">
    <property type="entry name" value="ATPase_csu/dsu_sf"/>
</dbReference>
<gene>
    <name evidence="5" type="ORF">CA3LBN_002342</name>
</gene>
<keyword evidence="3" id="KW-0375">Hydrogen ion transport</keyword>
<dbReference type="Pfam" id="PF01992">
    <property type="entry name" value="vATP-synt_AC39"/>
    <property type="match status" value="1"/>
</dbReference>
<evidence type="ECO:0000256" key="4">
    <source>
        <dbReference type="ARBA" id="ARBA00023065"/>
    </source>
</evidence>
<dbReference type="SUPFAM" id="SSF55979">
    <property type="entry name" value="DNA clamp"/>
    <property type="match status" value="1"/>
</dbReference>
<keyword evidence="2" id="KW-0813">Transport</keyword>
<organism evidence="5 6">
    <name type="scientific">Candidozyma haemuli</name>
    <dbReference type="NCBI Taxonomy" id="45357"/>
    <lineage>
        <taxon>Eukaryota</taxon>
        <taxon>Fungi</taxon>
        <taxon>Dikarya</taxon>
        <taxon>Ascomycota</taxon>
        <taxon>Saccharomycotina</taxon>
        <taxon>Pichiomycetes</taxon>
        <taxon>Metschnikowiaceae</taxon>
        <taxon>Candidozyma</taxon>
    </lineage>
</organism>
<dbReference type="InterPro" id="IPR035067">
    <property type="entry name" value="V-type_ATPase_csu/dsu"/>
</dbReference>
<evidence type="ECO:0000256" key="2">
    <source>
        <dbReference type="ARBA" id="ARBA00022448"/>
    </source>
</evidence>
<dbReference type="InterPro" id="IPR002843">
    <property type="entry name" value="ATPase_V0-cplx_csu/dsu"/>
</dbReference>
<accession>A0ABX8I7Y1</accession>
<evidence type="ECO:0000256" key="3">
    <source>
        <dbReference type="ARBA" id="ARBA00022781"/>
    </source>
</evidence>
<keyword evidence="6" id="KW-1185">Reference proteome</keyword>
<dbReference type="Gene3D" id="1.10.132.50">
    <property type="entry name" value="ATP synthase (C/AC39) subunit, domain 3"/>
    <property type="match status" value="1"/>
</dbReference>
<evidence type="ECO:0000256" key="1">
    <source>
        <dbReference type="ARBA" id="ARBA00006709"/>
    </source>
</evidence>
<reference evidence="5 6" key="1">
    <citation type="submission" date="2021-06" db="EMBL/GenBank/DDBJ databases">
        <title>Candida outbreak in Lebanon.</title>
        <authorList>
            <person name="Finianos M."/>
        </authorList>
    </citation>
    <scope>NUCLEOTIDE SEQUENCE [LARGE SCALE GENOMIC DNA]</scope>
    <source>
        <strain evidence="5">CA3LBN</strain>
    </source>
</reference>
<dbReference type="PRINTS" id="PR01245">
    <property type="entry name" value="RAD1REC1"/>
</dbReference>
<dbReference type="Gene3D" id="3.70.10.10">
    <property type="match status" value="1"/>
</dbReference>
<comment type="similarity">
    <text evidence="1">Belongs to the V-ATPase V0D/AC39 subunit family.</text>
</comment>
<dbReference type="EMBL" id="CP076662">
    <property type="protein sequence ID" value="QWU88077.1"/>
    <property type="molecule type" value="Genomic_DNA"/>
</dbReference>
<protein>
    <submittedName>
        <fullName evidence="5">Uncharacterized protein</fullName>
    </submittedName>
</protein>
<sequence>MEGLFFNIDYGYVEGVVRGYRNGLLTQSQYVNLTQCDSLQDLKLQLSATDYGNFLSNYGGPLSTSVMQERLSGKLYQQFQYLRSQSAGTLTKFLDFICYGYMIDNVSLMITGTLHERDCQDILPKCHPLGWFETLPTLSIATDIESLYDTVLIDTPLAPFFKDCLTINDLDDLNIEIIRNRLYRNYLEAFVEFVQNELTGPDQEIMTRLLNFEADKRVINIALNSLNNPDLTPEDKLSLFPSYGQLYPTYHNQLSTAEDVEQVKNIVESIGEYKELFGDASSSGSKNIEDWFYWLEMQYNKQAFTQQFTLSTVWAWLRSKEQEVRNITWIAECIAQNQKNRIDNYIAMSQLFLPSSPEPGLESTQNQNITFSASTSHVGHIADLLNTVTSISSHALMIISDNGIVVFSEYNHITNVQLTIDSSLFSSYTLHSDQHSDGPKELRLGVDIQLIADSFTAAASTLAPKFKNSASKPETVLCYIKYGGEGHPLVIEFEDRLMSEKIEFATFYLDMDYPYDKTEESGDLLVRHDMVQFELIVKSDLLTVLLQDLQHINTENLYIYVSNDGSNKRETNQLNFISSGAIGYSKLLFPSAKTMMEKLEIFKVENGTMEPTKDSVLSCFSFSPFIKIFKAVKLSSKCKIMKDVSGILSLQLLCKHPGVANYPGSLITFNIIEKALVGDEFEQSNAADVNGVFDDNHYHYVENYDQLVTEDVRVAEPSRVPAQATVEPPELSTLSASIKTAKAVSGRGRP</sequence>
<keyword evidence="4" id="KW-0406">Ion transport</keyword>
<evidence type="ECO:0000313" key="6">
    <source>
        <dbReference type="Proteomes" id="UP000825434"/>
    </source>
</evidence>
<dbReference type="InterPro" id="IPR016727">
    <property type="entry name" value="ATPase_V0-cplx_dsu"/>
</dbReference>
<dbReference type="PANTHER" id="PTHR11028">
    <property type="entry name" value="VACUOLAR ATP SYNTHASE SUBUNIT AC39"/>
    <property type="match status" value="1"/>
</dbReference>